<dbReference type="Proteomes" id="UP000035642">
    <property type="component" value="Unassembled WGS sequence"/>
</dbReference>
<sequence length="100" mass="12192">MDDMRRIEVKKKMENWADRYNARVRLLKEYDNNLVPILFPSLSFRHILSTTKIKGMDDMRRIDVKKKMENWADRYNVRVRLLKEYDNNLVPILFPSLSFQ</sequence>
<name>A0A0K0D3B7_ANGCA</name>
<proteinExistence type="predicted"/>
<evidence type="ECO:0000313" key="1">
    <source>
        <dbReference type="Proteomes" id="UP000035642"/>
    </source>
</evidence>
<dbReference type="WBParaSite" id="ACAC_0000456201-mRNA-1">
    <property type="protein sequence ID" value="ACAC_0000456201-mRNA-1"/>
    <property type="gene ID" value="ACAC_0000456201"/>
</dbReference>
<reference evidence="1" key="1">
    <citation type="submission" date="2012-09" db="EMBL/GenBank/DDBJ databases">
        <authorList>
            <person name="Martin A.A."/>
        </authorList>
    </citation>
    <scope>NUCLEOTIDE SEQUENCE</scope>
</reference>
<organism evidence="1 2">
    <name type="scientific">Angiostrongylus cantonensis</name>
    <name type="common">Rat lungworm</name>
    <dbReference type="NCBI Taxonomy" id="6313"/>
    <lineage>
        <taxon>Eukaryota</taxon>
        <taxon>Metazoa</taxon>
        <taxon>Ecdysozoa</taxon>
        <taxon>Nematoda</taxon>
        <taxon>Chromadorea</taxon>
        <taxon>Rhabditida</taxon>
        <taxon>Rhabditina</taxon>
        <taxon>Rhabditomorpha</taxon>
        <taxon>Strongyloidea</taxon>
        <taxon>Metastrongylidae</taxon>
        <taxon>Angiostrongylus</taxon>
    </lineage>
</organism>
<accession>A0A0K0D3B7</accession>
<reference evidence="2" key="2">
    <citation type="submission" date="2017-02" db="UniProtKB">
        <authorList>
            <consortium name="WormBaseParasite"/>
        </authorList>
    </citation>
    <scope>IDENTIFICATION</scope>
</reference>
<protein>
    <submittedName>
        <fullName evidence="2">Otubain</fullName>
    </submittedName>
</protein>
<evidence type="ECO:0000313" key="2">
    <source>
        <dbReference type="WBParaSite" id="ACAC_0000456201-mRNA-1"/>
    </source>
</evidence>
<keyword evidence="1" id="KW-1185">Reference proteome</keyword>
<dbReference type="AlphaFoldDB" id="A0A0K0D3B7"/>